<protein>
    <submittedName>
        <fullName evidence="1">Uncharacterized protein</fullName>
    </submittedName>
</protein>
<name>A0A645C2P1_9ZZZZ</name>
<evidence type="ECO:0000313" key="1">
    <source>
        <dbReference type="EMBL" id="MPM69613.1"/>
    </source>
</evidence>
<organism evidence="1">
    <name type="scientific">bioreactor metagenome</name>
    <dbReference type="NCBI Taxonomy" id="1076179"/>
    <lineage>
        <taxon>unclassified sequences</taxon>
        <taxon>metagenomes</taxon>
        <taxon>ecological metagenomes</taxon>
    </lineage>
</organism>
<dbReference type="EMBL" id="VSSQ01022978">
    <property type="protein sequence ID" value="MPM69613.1"/>
    <property type="molecule type" value="Genomic_DNA"/>
</dbReference>
<comment type="caution">
    <text evidence="1">The sequence shown here is derived from an EMBL/GenBank/DDBJ whole genome shotgun (WGS) entry which is preliminary data.</text>
</comment>
<gene>
    <name evidence="1" type="ORF">SDC9_116561</name>
</gene>
<sequence length="132" mass="15166">MGRPNAQMWIGRDCKGSDVQGGALFLGNPSLFYFHQGFGRFNDIFNRNRRHAETLVRCIDSFRIHFRSEKQYLSVLRFVGLQALKSLLTVMEHHCGGIKRNRAVRYDPCVMPAFSLGIIHNKHMVGKMNTKP</sequence>
<proteinExistence type="predicted"/>
<reference evidence="1" key="1">
    <citation type="submission" date="2019-08" db="EMBL/GenBank/DDBJ databases">
        <authorList>
            <person name="Kucharzyk K."/>
            <person name="Murdoch R.W."/>
            <person name="Higgins S."/>
            <person name="Loffler F."/>
        </authorList>
    </citation>
    <scope>NUCLEOTIDE SEQUENCE</scope>
</reference>
<dbReference type="AlphaFoldDB" id="A0A645C2P1"/>
<accession>A0A645C2P1</accession>